<dbReference type="RefSeq" id="WP_354698894.1">
    <property type="nucleotide sequence ID" value="NZ_CP114014.1"/>
</dbReference>
<evidence type="ECO:0000259" key="2">
    <source>
        <dbReference type="Pfam" id="PF13338"/>
    </source>
</evidence>
<dbReference type="Pfam" id="PF13338">
    <property type="entry name" value="AbiEi_4"/>
    <property type="match status" value="1"/>
</dbReference>
<accession>A0AAU7B1A9</accession>
<dbReference type="EMBL" id="CP114014">
    <property type="protein sequence ID" value="XAY07704.1"/>
    <property type="molecule type" value="Genomic_DNA"/>
</dbReference>
<protein>
    <recommendedName>
        <fullName evidence="4">DUF559 domain-containing protein</fullName>
    </recommendedName>
</protein>
<dbReference type="InterPro" id="IPR025159">
    <property type="entry name" value="AbiEi_N"/>
</dbReference>
<dbReference type="Gene3D" id="3.40.960.10">
    <property type="entry name" value="VSR Endonuclease"/>
    <property type="match status" value="1"/>
</dbReference>
<dbReference type="InterPro" id="IPR007569">
    <property type="entry name" value="DUF559"/>
</dbReference>
<proteinExistence type="predicted"/>
<evidence type="ECO:0000259" key="1">
    <source>
        <dbReference type="Pfam" id="PF04480"/>
    </source>
</evidence>
<organism evidence="3">
    <name type="scientific">Paraconexibacter sp. AEG42_29</name>
    <dbReference type="NCBI Taxonomy" id="2997339"/>
    <lineage>
        <taxon>Bacteria</taxon>
        <taxon>Bacillati</taxon>
        <taxon>Actinomycetota</taxon>
        <taxon>Thermoleophilia</taxon>
        <taxon>Solirubrobacterales</taxon>
        <taxon>Paraconexibacteraceae</taxon>
        <taxon>Paraconexibacter</taxon>
    </lineage>
</organism>
<reference evidence="3" key="1">
    <citation type="submission" date="2022-12" db="EMBL/GenBank/DDBJ databases">
        <title>Paraconexibacter alkalitolerans sp. nov. and Baekduia alba sp. nov., isolated from soil and emended description of the genera Paraconexibacter (Chun et al., 2020) and Baekduia (An et al., 2020).</title>
        <authorList>
            <person name="Vieira S."/>
            <person name="Huber K.J."/>
            <person name="Geppert A."/>
            <person name="Wolf J."/>
            <person name="Neumann-Schaal M."/>
            <person name="Muesken M."/>
            <person name="Overmann J."/>
        </authorList>
    </citation>
    <scope>NUCLEOTIDE SEQUENCE</scope>
    <source>
        <strain evidence="3">AEG42_29</strain>
    </source>
</reference>
<dbReference type="Pfam" id="PF04480">
    <property type="entry name" value="DUF559"/>
    <property type="match status" value="1"/>
</dbReference>
<dbReference type="AlphaFoldDB" id="A0AAU7B1A9"/>
<gene>
    <name evidence="3" type="ORF">DSM112329_04592</name>
</gene>
<feature type="domain" description="DUF559" evidence="1">
    <location>
        <begin position="222"/>
        <end position="294"/>
    </location>
</feature>
<name>A0AAU7B1A9_9ACTN</name>
<evidence type="ECO:0000313" key="3">
    <source>
        <dbReference type="EMBL" id="XAY07704.1"/>
    </source>
</evidence>
<evidence type="ECO:0008006" key="4">
    <source>
        <dbReference type="Google" id="ProtNLM"/>
    </source>
</evidence>
<dbReference type="KEGG" id="parq:DSM112329_04592"/>
<sequence>MNASVMKKVRRVAERQHGRITWAELRKAGVSESQIRRLCGRGWLVREHRGVYLVGHKQRPREATFASALLTMGDDATLSFHAAGAQWEVLRGAVRTTVTIPPGTRRRGRPTITVHRAELPPEHVTIHRGLRVTTLVRTLLDLAAVLPLSRLERVFEQAQVLHKLDPDELAAEVLCRRGYRGTPNLRAVLEGAVDPAAVASVLELRFLRLCDAYGIPRPLVNEPLGPWVPDFRWPGAWLVVETDGKAFHATAAQRRRDAEKDAWLRERGYTVIRLSWSDVTRDPAATAARIKAALAGAR</sequence>
<dbReference type="InterPro" id="IPR011335">
    <property type="entry name" value="Restrct_endonuc-II-like"/>
</dbReference>
<feature type="domain" description="AbiEi antitoxin N-terminal" evidence="2">
    <location>
        <begin position="8"/>
        <end position="54"/>
    </location>
</feature>
<dbReference type="SUPFAM" id="SSF52980">
    <property type="entry name" value="Restriction endonuclease-like"/>
    <property type="match status" value="1"/>
</dbReference>